<dbReference type="PROSITE" id="PS00518">
    <property type="entry name" value="ZF_RING_1"/>
    <property type="match status" value="1"/>
</dbReference>
<organism evidence="10 11">
    <name type="scientific">Phaeosphaeria nodorum (strain SN15 / ATCC MYA-4574 / FGSC 10173)</name>
    <name type="common">Glume blotch fungus</name>
    <name type="synonym">Parastagonospora nodorum</name>
    <dbReference type="NCBI Taxonomy" id="321614"/>
    <lineage>
        <taxon>Eukaryota</taxon>
        <taxon>Fungi</taxon>
        <taxon>Dikarya</taxon>
        <taxon>Ascomycota</taxon>
        <taxon>Pezizomycotina</taxon>
        <taxon>Dothideomycetes</taxon>
        <taxon>Pleosporomycetidae</taxon>
        <taxon>Pleosporales</taxon>
        <taxon>Pleosporineae</taxon>
        <taxon>Phaeosphaeriaceae</taxon>
        <taxon>Parastagonospora</taxon>
    </lineage>
</organism>
<evidence type="ECO:0000256" key="3">
    <source>
        <dbReference type="ARBA" id="ARBA00022723"/>
    </source>
</evidence>
<reference evidence="11" key="1">
    <citation type="journal article" date="2021" name="BMC Genomics">
        <title>Chromosome-level genome assembly and manually-curated proteome of model necrotroph Parastagonospora nodorum Sn15 reveals a genome-wide trove of candidate effector homologs, and redundancy of virulence-related functions within an accessory chromosome.</title>
        <authorList>
            <person name="Bertazzoni S."/>
            <person name="Jones D.A.B."/>
            <person name="Phan H.T."/>
            <person name="Tan K.-C."/>
            <person name="Hane J.K."/>
        </authorList>
    </citation>
    <scope>NUCLEOTIDE SEQUENCE [LARGE SCALE GENOMIC DNA]</scope>
    <source>
        <strain evidence="11">SN15 / ATCC MYA-4574 / FGSC 10173)</strain>
    </source>
</reference>
<feature type="region of interest" description="Disordered" evidence="8">
    <location>
        <begin position="574"/>
        <end position="612"/>
    </location>
</feature>
<sequence length="726" mass="80234">MGGRFSKAVRSHVKDEPSVAPTTSNHHDIDINKRQDPAQQLPVRNLAESRATFRSLLSRDDINLATCTLPYMDSRRRRYSDPPQSISHTHFSDTSTSALQRMASFEQYLAEHQLMNIDYNDEAAPASPAPSGPAPPLADPVPQCLICCTDIPKDGNKDSLRPCRSCSHIYCADCVKNMFIDACKDSTRMPPRCCVPINLQYAKPYLTKEEVAHFRAKYEEWCTADPIYCPMPTCSAFIPDRLLPEHVRTNKKRRVDSGVGTPTPESFACPTCEAGICTGCRHQAHPDSICNLNEFGLDADTAELLKKWGYKKCPKCGHGVKRMFGCNHMECRCGAHFCWVCLENINNCDGGCYDDEDEDEEEDEDRSEPDEEVPHPVSADETSTESSMADVAVRPGLESTEATTLPQPTRQRNLDGGGSRYWAESSFNFGEEPQDDGQEAIWSCHHSFEPFKVPFANAITSHTTDLECVKCWSIINPMISAPVTSATPKKTGPPGFTVRAARHGVRRGVDRPHLRGRGRGRGAYAPPRGLFRADATIGTAPHLRAVLPPASPSIPARDVVPMEDVQFTQHTVDSTFSPTRTQPPHQSSTNAMPRHTKAAFTSPNPPSVLNHRPSPSGLAHECEYCFIVVCETCKDADVATREAESARRQKEYDEREAREEEVRRATLQSEDRESVGEHVPTPASTLLDLRPAYTQSVSVALEGDQSAGRSLLLTDLGLPENSGVEV</sequence>
<dbReference type="Proteomes" id="UP000663193">
    <property type="component" value="Chromosome 20"/>
</dbReference>
<dbReference type="VEuPathDB" id="FungiDB:JI435_445990"/>
<dbReference type="PROSITE" id="PS51873">
    <property type="entry name" value="TRIAD"/>
    <property type="match status" value="1"/>
</dbReference>
<feature type="region of interest" description="Disordered" evidence="8">
    <location>
        <begin position="643"/>
        <end position="690"/>
    </location>
</feature>
<keyword evidence="7" id="KW-0862">Zinc</keyword>
<feature type="compositionally biased region" description="Basic and acidic residues" evidence="8">
    <location>
        <begin position="25"/>
        <end position="36"/>
    </location>
</feature>
<evidence type="ECO:0000256" key="8">
    <source>
        <dbReference type="SAM" id="MobiDB-lite"/>
    </source>
</evidence>
<dbReference type="InterPro" id="IPR051628">
    <property type="entry name" value="LUBAC_E3_Ligases"/>
</dbReference>
<dbReference type="PANTHER" id="PTHR22770">
    <property type="entry name" value="UBIQUITIN CONJUGATING ENZYME 7 INTERACTING PROTEIN-RELATED"/>
    <property type="match status" value="1"/>
</dbReference>
<feature type="region of interest" description="Disordered" evidence="8">
    <location>
        <begin position="355"/>
        <end position="418"/>
    </location>
</feature>
<dbReference type="Gene3D" id="1.20.120.1750">
    <property type="match status" value="1"/>
</dbReference>
<keyword evidence="3" id="KW-0479">Metal-binding</keyword>
<dbReference type="EMBL" id="CP069042">
    <property type="protein sequence ID" value="QRD06512.1"/>
    <property type="molecule type" value="Genomic_DNA"/>
</dbReference>
<keyword evidence="4" id="KW-0677">Repeat</keyword>
<evidence type="ECO:0000256" key="2">
    <source>
        <dbReference type="ARBA" id="ARBA00022679"/>
    </source>
</evidence>
<dbReference type="AlphaFoldDB" id="A0A7U2NQA2"/>
<evidence type="ECO:0000256" key="1">
    <source>
        <dbReference type="ARBA" id="ARBA00004906"/>
    </source>
</evidence>
<name>A0A7U2NQA2_PHANO</name>
<dbReference type="InterPro" id="IPR017907">
    <property type="entry name" value="Znf_RING_CS"/>
</dbReference>
<dbReference type="OrthoDB" id="10009520at2759"/>
<feature type="region of interest" description="Disordered" evidence="8">
    <location>
        <begin position="1"/>
        <end position="39"/>
    </location>
</feature>
<keyword evidence="5" id="KW-0863">Zinc-finger</keyword>
<dbReference type="Pfam" id="PF26200">
    <property type="entry name" value="Rcat_RNF216"/>
    <property type="match status" value="1"/>
</dbReference>
<keyword evidence="6" id="KW-0833">Ubl conjugation pathway</keyword>
<dbReference type="GO" id="GO:0008270">
    <property type="term" value="F:zinc ion binding"/>
    <property type="evidence" value="ECO:0007669"/>
    <property type="project" value="UniProtKB-KW"/>
</dbReference>
<evidence type="ECO:0000256" key="5">
    <source>
        <dbReference type="ARBA" id="ARBA00022771"/>
    </source>
</evidence>
<dbReference type="CDD" id="cd22584">
    <property type="entry name" value="Rcat_RBR_unk"/>
    <property type="match status" value="1"/>
</dbReference>
<evidence type="ECO:0000313" key="11">
    <source>
        <dbReference type="Proteomes" id="UP000663193"/>
    </source>
</evidence>
<dbReference type="OMA" id="LECVKCW"/>
<evidence type="ECO:0000256" key="4">
    <source>
        <dbReference type="ARBA" id="ARBA00022737"/>
    </source>
</evidence>
<evidence type="ECO:0000256" key="7">
    <source>
        <dbReference type="ARBA" id="ARBA00022833"/>
    </source>
</evidence>
<evidence type="ECO:0000256" key="6">
    <source>
        <dbReference type="ARBA" id="ARBA00022786"/>
    </source>
</evidence>
<comment type="pathway">
    <text evidence="1">Protein modification; protein ubiquitination.</text>
</comment>
<dbReference type="GO" id="GO:0016740">
    <property type="term" value="F:transferase activity"/>
    <property type="evidence" value="ECO:0007669"/>
    <property type="project" value="UniProtKB-KW"/>
</dbReference>
<feature type="compositionally biased region" description="Basic and acidic residues" evidence="8">
    <location>
        <begin position="643"/>
        <end position="676"/>
    </location>
</feature>
<feature type="domain" description="RING-type" evidence="9">
    <location>
        <begin position="140"/>
        <end position="356"/>
    </location>
</feature>
<protein>
    <recommendedName>
        <fullName evidence="9">RING-type domain-containing protein</fullName>
    </recommendedName>
</protein>
<feature type="compositionally biased region" description="Acidic residues" evidence="8">
    <location>
        <begin position="355"/>
        <end position="371"/>
    </location>
</feature>
<keyword evidence="11" id="KW-1185">Reference proteome</keyword>
<proteinExistence type="predicted"/>
<feature type="compositionally biased region" description="Polar residues" evidence="8">
    <location>
        <begin position="400"/>
        <end position="411"/>
    </location>
</feature>
<dbReference type="PANTHER" id="PTHR22770:SF13">
    <property type="entry name" value="RING-TYPE DOMAIN-CONTAINING PROTEIN"/>
    <property type="match status" value="1"/>
</dbReference>
<dbReference type="SUPFAM" id="SSF57850">
    <property type="entry name" value="RING/U-box"/>
    <property type="match status" value="1"/>
</dbReference>
<accession>A0A7U2NQA2</accession>
<feature type="compositionally biased region" description="Polar residues" evidence="8">
    <location>
        <begin position="574"/>
        <end position="591"/>
    </location>
</feature>
<keyword evidence="2" id="KW-0808">Transferase</keyword>
<dbReference type="InterPro" id="IPR044066">
    <property type="entry name" value="TRIAD_supradom"/>
</dbReference>
<evidence type="ECO:0000259" key="9">
    <source>
        <dbReference type="PROSITE" id="PS51873"/>
    </source>
</evidence>
<gene>
    <name evidence="10" type="ORF">JI435_445990</name>
</gene>
<evidence type="ECO:0000313" key="10">
    <source>
        <dbReference type="EMBL" id="QRD06512.1"/>
    </source>
</evidence>